<evidence type="ECO:0000313" key="1">
    <source>
        <dbReference type="EMBL" id="EFG81161.1"/>
    </source>
</evidence>
<sequence length="114" mass="11965">MLGYIGGINHVKSIVAKRQGSSIAAHSLADGNARRRHFPGIRLHADVARTAGFKLGGKISWAPADIQNAGTAQGESEVVAEGIDKQSGVVRQTGIKNMRLGLLKPEGTQQLPSA</sequence>
<name>A0ABN0AEE8_CORAM</name>
<dbReference type="Proteomes" id="UP000006015">
    <property type="component" value="Unassembled WGS sequence"/>
</dbReference>
<accession>A0ABN0AEE8</accession>
<dbReference type="EMBL" id="ADNS01000013">
    <property type="protein sequence ID" value="EFG81161.1"/>
    <property type="molecule type" value="Genomic_DNA"/>
</dbReference>
<reference evidence="1 2" key="1">
    <citation type="submission" date="2010-04" db="EMBL/GenBank/DDBJ databases">
        <authorList>
            <person name="Weinstock G."/>
            <person name="Sodergren E."/>
            <person name="Clifton S."/>
            <person name="Fulton L."/>
            <person name="Fulton B."/>
            <person name="Courtney L."/>
            <person name="Fronick C."/>
            <person name="Harrison M."/>
            <person name="Strong C."/>
            <person name="Farmer C."/>
            <person name="Delahaunty K."/>
            <person name="Markovic C."/>
            <person name="Hall O."/>
            <person name="Minx P."/>
            <person name="Tomlinson C."/>
            <person name="Mitreva M."/>
            <person name="Hou S."/>
            <person name="Wollam A."/>
            <person name="Pepin K.H."/>
            <person name="Johnson M."/>
            <person name="Bhonagiri V."/>
            <person name="Zhang X."/>
            <person name="Suruliraj S."/>
            <person name="Warren W."/>
            <person name="Chinwalla A."/>
            <person name="Mardis E.R."/>
            <person name="Wilson R.K."/>
        </authorList>
    </citation>
    <scope>NUCLEOTIDE SEQUENCE [LARGE SCALE GENOMIC DNA]</scope>
    <source>
        <strain evidence="1 2">DSM 20306</strain>
    </source>
</reference>
<protein>
    <submittedName>
        <fullName evidence="1">Uncharacterized protein</fullName>
    </submittedName>
</protein>
<organism evidence="1 2">
    <name type="scientific">Corynebacterium ammoniagenes DSM 20306</name>
    <dbReference type="NCBI Taxonomy" id="649754"/>
    <lineage>
        <taxon>Bacteria</taxon>
        <taxon>Bacillati</taxon>
        <taxon>Actinomycetota</taxon>
        <taxon>Actinomycetes</taxon>
        <taxon>Mycobacteriales</taxon>
        <taxon>Corynebacteriaceae</taxon>
        <taxon>Corynebacterium</taxon>
    </lineage>
</organism>
<proteinExistence type="predicted"/>
<gene>
    <name evidence="1" type="ORF">HMPREF0281_01596</name>
</gene>
<comment type="caution">
    <text evidence="1">The sequence shown here is derived from an EMBL/GenBank/DDBJ whole genome shotgun (WGS) entry which is preliminary data.</text>
</comment>
<evidence type="ECO:0000313" key="2">
    <source>
        <dbReference type="Proteomes" id="UP000006015"/>
    </source>
</evidence>
<keyword evidence="2" id="KW-1185">Reference proteome</keyword>